<dbReference type="EMBL" id="BONN01000006">
    <property type="protein sequence ID" value="GIG33286.1"/>
    <property type="molecule type" value="Genomic_DNA"/>
</dbReference>
<organism evidence="2 3">
    <name type="scientific">Cellulomonas oligotrophica</name>
    <dbReference type="NCBI Taxonomy" id="931536"/>
    <lineage>
        <taxon>Bacteria</taxon>
        <taxon>Bacillati</taxon>
        <taxon>Actinomycetota</taxon>
        <taxon>Actinomycetes</taxon>
        <taxon>Micrococcales</taxon>
        <taxon>Cellulomonadaceae</taxon>
        <taxon>Cellulomonas</taxon>
    </lineage>
</organism>
<evidence type="ECO:0000313" key="4">
    <source>
        <dbReference type="Proteomes" id="UP000618382"/>
    </source>
</evidence>
<dbReference type="PANTHER" id="PTHR36439:SF1">
    <property type="entry name" value="DUF1697 DOMAIN-CONTAINING PROTEIN"/>
    <property type="match status" value="1"/>
</dbReference>
<evidence type="ECO:0000313" key="1">
    <source>
        <dbReference type="EMBL" id="GIG33286.1"/>
    </source>
</evidence>
<reference evidence="1 4" key="2">
    <citation type="submission" date="2021-01" db="EMBL/GenBank/DDBJ databases">
        <title>Whole genome shotgun sequence of Cellulomonas oligotrophica NBRC 109435.</title>
        <authorList>
            <person name="Komaki H."/>
            <person name="Tamura T."/>
        </authorList>
    </citation>
    <scope>NUCLEOTIDE SEQUENCE [LARGE SCALE GENOMIC DNA]</scope>
    <source>
        <strain evidence="1 4">NBRC 109435</strain>
    </source>
</reference>
<dbReference type="InterPro" id="IPR012545">
    <property type="entry name" value="DUF1697"/>
</dbReference>
<dbReference type="Gene3D" id="3.30.70.1280">
    <property type="entry name" value="SP0830-like domains"/>
    <property type="match status" value="1"/>
</dbReference>
<evidence type="ECO:0000313" key="3">
    <source>
        <dbReference type="Proteomes" id="UP000577956"/>
    </source>
</evidence>
<name>A0A7Y9JW30_9CELL</name>
<protein>
    <submittedName>
        <fullName evidence="2">Uncharacterized protein (DUF1697 family)</fullName>
    </submittedName>
</protein>
<dbReference type="Proteomes" id="UP000618382">
    <property type="component" value="Unassembled WGS sequence"/>
</dbReference>
<keyword evidence="4" id="KW-1185">Reference proteome</keyword>
<dbReference type="Proteomes" id="UP000577956">
    <property type="component" value="Unassembled WGS sequence"/>
</dbReference>
<dbReference type="PANTHER" id="PTHR36439">
    <property type="entry name" value="BLL4334 PROTEIN"/>
    <property type="match status" value="1"/>
</dbReference>
<accession>A0A7Y9JW30</accession>
<dbReference type="SUPFAM" id="SSF160379">
    <property type="entry name" value="SP0830-like"/>
    <property type="match status" value="1"/>
</dbReference>
<comment type="caution">
    <text evidence="2">The sequence shown here is derived from an EMBL/GenBank/DDBJ whole genome shotgun (WGS) entry which is preliminary data.</text>
</comment>
<gene>
    <name evidence="2" type="ORF">BKA21_000827</name>
    <name evidence="1" type="ORF">Col01nite_24450</name>
</gene>
<sequence length="193" mass="19618">MAATGGGAAPGPAVTVMVALLRGVNVGGAARVPMAELRAVVHACGYGDVRTYVNSGNVVLTSPDPDPDAVAARLREACAQAFPAAPDVVVRTRAQLDAVVAANPFLDGDDDPTHHHVVFLPGPDPAAAPALDLAPYAPEQLAVGDRELYLHLPQGLGRSALAVAVTRATRGRGTARNWRTVTTLAGLAAATPG</sequence>
<dbReference type="RefSeq" id="WP_140458504.1">
    <property type="nucleotide sequence ID" value="NZ_BAABFI010000005.1"/>
</dbReference>
<dbReference type="Pfam" id="PF08002">
    <property type="entry name" value="DUF1697"/>
    <property type="match status" value="1"/>
</dbReference>
<evidence type="ECO:0000313" key="2">
    <source>
        <dbReference type="EMBL" id="NYD85278.1"/>
    </source>
</evidence>
<reference evidence="2 3" key="1">
    <citation type="submission" date="2020-07" db="EMBL/GenBank/DDBJ databases">
        <title>Sequencing the genomes of 1000 actinobacteria strains.</title>
        <authorList>
            <person name="Klenk H.-P."/>
        </authorList>
    </citation>
    <scope>NUCLEOTIDE SEQUENCE [LARGE SCALE GENOMIC DNA]</scope>
    <source>
        <strain evidence="2 3">DSM 24482</strain>
    </source>
</reference>
<dbReference type="PIRSF" id="PIRSF008502">
    <property type="entry name" value="UCP008502"/>
    <property type="match status" value="1"/>
</dbReference>
<proteinExistence type="predicted"/>
<dbReference type="AlphaFoldDB" id="A0A7Y9JW30"/>
<dbReference type="EMBL" id="JACCBK010000001">
    <property type="protein sequence ID" value="NYD85278.1"/>
    <property type="molecule type" value="Genomic_DNA"/>
</dbReference>